<evidence type="ECO:0000313" key="3">
    <source>
        <dbReference type="Proteomes" id="UP001203338"/>
    </source>
</evidence>
<dbReference type="Proteomes" id="UP001203338">
    <property type="component" value="Unassembled WGS sequence"/>
</dbReference>
<dbReference type="Pfam" id="PF14691">
    <property type="entry name" value="Fer4_20"/>
    <property type="match status" value="1"/>
</dbReference>
<dbReference type="Pfam" id="PF10589">
    <property type="entry name" value="NADH_4Fe-4S"/>
    <property type="match status" value="1"/>
</dbReference>
<dbReference type="InterPro" id="IPR009051">
    <property type="entry name" value="Helical_ferredxn"/>
</dbReference>
<dbReference type="SUPFAM" id="SSF140490">
    <property type="entry name" value="Nqo1C-terminal domain-like"/>
    <property type="match status" value="1"/>
</dbReference>
<comment type="caution">
    <text evidence="2">The sequence shown here is derived from an EMBL/GenBank/DDBJ whole genome shotgun (WGS) entry which is preliminary data.</text>
</comment>
<dbReference type="InterPro" id="IPR036188">
    <property type="entry name" value="FAD/NAD-bd_sf"/>
</dbReference>
<dbReference type="SUPFAM" id="SSF46548">
    <property type="entry name" value="alpha-helical ferredoxin"/>
    <property type="match status" value="2"/>
</dbReference>
<dbReference type="SUPFAM" id="SSF51971">
    <property type="entry name" value="Nucleotide-binding domain"/>
    <property type="match status" value="1"/>
</dbReference>
<dbReference type="Gene3D" id="3.50.50.60">
    <property type="entry name" value="FAD/NAD(P)-binding domain"/>
    <property type="match status" value="2"/>
</dbReference>
<dbReference type="Gene3D" id="1.10.1060.10">
    <property type="entry name" value="Alpha-helical ferredoxin"/>
    <property type="match status" value="1"/>
</dbReference>
<gene>
    <name evidence="2" type="ORF">M3P05_06400</name>
</gene>
<keyword evidence="3" id="KW-1185">Reference proteome</keyword>
<proteinExistence type="predicted"/>
<dbReference type="PANTHER" id="PTHR42783:SF3">
    <property type="entry name" value="GLUTAMATE SYNTHASE [NADPH] SMALL CHAIN-RELATED"/>
    <property type="match status" value="1"/>
</dbReference>
<evidence type="ECO:0000259" key="1">
    <source>
        <dbReference type="SMART" id="SM00928"/>
    </source>
</evidence>
<dbReference type="PRINTS" id="PR00419">
    <property type="entry name" value="ADXRDTASE"/>
</dbReference>
<dbReference type="EMBL" id="JAMFLX010000006">
    <property type="protein sequence ID" value="MCL6269570.1"/>
    <property type="molecule type" value="Genomic_DNA"/>
</dbReference>
<name>A0ABT0PDY7_9GAMM</name>
<accession>A0ABT0PDY7</accession>
<dbReference type="Pfam" id="PF07992">
    <property type="entry name" value="Pyr_redox_2"/>
    <property type="match status" value="1"/>
</dbReference>
<reference evidence="2 3" key="1">
    <citation type="submission" date="2022-05" db="EMBL/GenBank/DDBJ databases">
        <authorList>
            <person name="Park J.-S."/>
        </authorList>
    </citation>
    <scope>NUCLEOTIDE SEQUENCE [LARGE SCALE GENOMIC DNA]</scope>
    <source>
        <strain evidence="2 3">2012CJ34-2</strain>
    </source>
</reference>
<dbReference type="InterPro" id="IPR037207">
    <property type="entry name" value="Nuop51_4Fe4S-bd_sf"/>
</dbReference>
<sequence length="665" mass="73568">MDIIAKEGGKDSAIDSVIFSTWGGHKFDGRSAEGIEKSQKAEQIPFLPEYFKQNSPLKALIGWDGIVLRDENVNIVGLCNSYMKALSEASCGKCSPCPGGTRAMSKLLDRLCQGKGYKEDLFHLKTIAETVMETSRCGIGKQGPGAILHALDNFWEAFEDAVDNGVKDETDYFSKRTAPCTEACPIHLDIPGYVDHIRQGAFDKSLDLIRSRLPLPGVLGRTCFRPCESNCRRANMDEPIAIKALKRFVADEALKKGRTPPHEMNISEKTGHIAIIGAGPAGLSAAYHLAMRGHKVTMFEMLQEPGGMSAVGIPDYRLPRDVLRYEAQLIRDMGVTINYGVRIGRDVLLTDLERDYDAVFISVGAQDSTPMRVEGENEGYLGYIPGIRYLRGINDGYDPYPEGRRVAVVGGGNVAFDCVRTALRHDKDDVSIIYRRTRDEMPADSMEIHEAEEEGANYHFLTAPVRIVADKHGRVTGLECRKMELGEPDASGRRRPVPVEGSEFIFECDTVVSAIGQRVDLSALVKFEGVETTDWNTIVVDPVTRQSTHPKLFAAGDCELGPDSLITAAAGGLRGALSIDSFINGKPLDYTTEDHFEALMKHLKLYDENETMDQVAKKARESFEVLDVEKRKRSWDEVEKSFTRAEAMAEAKRCLHCYRVATVAV</sequence>
<dbReference type="InterPro" id="IPR023753">
    <property type="entry name" value="FAD/NAD-binding_dom"/>
</dbReference>
<feature type="domain" description="NADH-ubiquinone oxidoreductase 51kDa subunit iron-sulphur binding" evidence="1">
    <location>
        <begin position="76"/>
        <end position="121"/>
    </location>
</feature>
<dbReference type="InterPro" id="IPR028261">
    <property type="entry name" value="DPD_II"/>
</dbReference>
<dbReference type="PANTHER" id="PTHR42783">
    <property type="entry name" value="GLUTAMATE SYNTHASE [NADPH] SMALL CHAIN"/>
    <property type="match status" value="1"/>
</dbReference>
<organism evidence="2 3">
    <name type="scientific">Parendozoicomonas callyspongiae</name>
    <dbReference type="NCBI Taxonomy" id="2942213"/>
    <lineage>
        <taxon>Bacteria</taxon>
        <taxon>Pseudomonadati</taxon>
        <taxon>Pseudomonadota</taxon>
        <taxon>Gammaproteobacteria</taxon>
        <taxon>Oceanospirillales</taxon>
        <taxon>Endozoicomonadaceae</taxon>
        <taxon>Parendozoicomonas</taxon>
    </lineage>
</organism>
<protein>
    <submittedName>
        <fullName evidence="2">FAD-dependent oxidoreductase</fullName>
    </submittedName>
</protein>
<evidence type="ECO:0000313" key="2">
    <source>
        <dbReference type="EMBL" id="MCL6269570.1"/>
    </source>
</evidence>
<dbReference type="InterPro" id="IPR019575">
    <property type="entry name" value="Nuop51_4Fe4S-bd"/>
</dbReference>
<dbReference type="RefSeq" id="WP_249698614.1">
    <property type="nucleotide sequence ID" value="NZ_JAMFLX010000006.1"/>
</dbReference>
<dbReference type="SMART" id="SM00928">
    <property type="entry name" value="NADH_4Fe-4S"/>
    <property type="match status" value="1"/>
</dbReference>